<feature type="domain" description="DNA mismatch repair proteins mutS family" evidence="11">
    <location>
        <begin position="784"/>
        <end position="800"/>
    </location>
</feature>
<dbReference type="InterPro" id="IPR007695">
    <property type="entry name" value="DNA_mismatch_repair_MutS-lik_N"/>
</dbReference>
<evidence type="ECO:0000256" key="9">
    <source>
        <dbReference type="HAMAP-Rule" id="MF_00096"/>
    </source>
</evidence>
<name>A0A3M5PDX7_PSEVI</name>
<gene>
    <name evidence="9" type="primary">mutS</name>
    <name evidence="12" type="ORF">ALP40_100147</name>
</gene>
<keyword evidence="7 9" id="KW-0234">DNA repair</keyword>
<evidence type="ECO:0000256" key="4">
    <source>
        <dbReference type="ARBA" id="ARBA00022763"/>
    </source>
</evidence>
<dbReference type="InterPro" id="IPR045076">
    <property type="entry name" value="MutS"/>
</dbReference>
<keyword evidence="6 9" id="KW-0238">DNA-binding</keyword>
<dbReference type="InterPro" id="IPR005748">
    <property type="entry name" value="DNA_mismatch_repair_MutS"/>
</dbReference>
<dbReference type="NCBIfam" id="NF003810">
    <property type="entry name" value="PRK05399.1"/>
    <property type="match status" value="1"/>
</dbReference>
<dbReference type="Pfam" id="PF00488">
    <property type="entry name" value="MutS_V"/>
    <property type="match status" value="1"/>
</dbReference>
<reference evidence="12 13" key="1">
    <citation type="submission" date="2018-08" db="EMBL/GenBank/DDBJ databases">
        <title>Recombination of ecologically and evolutionarily significant loci maintains genetic cohesion in the Pseudomonas syringae species complex.</title>
        <authorList>
            <person name="Dillon M."/>
            <person name="Thakur S."/>
            <person name="Almeida R.N.D."/>
            <person name="Weir B.S."/>
            <person name="Guttman D.S."/>
        </authorList>
    </citation>
    <scope>NUCLEOTIDE SEQUENCE [LARGE SCALE GENOMIC DNA]</scope>
    <source>
        <strain evidence="12 13">ICMP 19473</strain>
    </source>
</reference>
<dbReference type="Gene3D" id="3.40.1170.10">
    <property type="entry name" value="DNA repair protein MutS, domain I"/>
    <property type="match status" value="1"/>
</dbReference>
<dbReference type="Gene3D" id="3.30.420.110">
    <property type="entry name" value="MutS, connector domain"/>
    <property type="match status" value="1"/>
</dbReference>
<organism evidence="12 13">
    <name type="scientific">Pseudomonas viridiflava</name>
    <name type="common">Phytomonas viridiflava</name>
    <dbReference type="NCBI Taxonomy" id="33069"/>
    <lineage>
        <taxon>Bacteria</taxon>
        <taxon>Pseudomonadati</taxon>
        <taxon>Pseudomonadota</taxon>
        <taxon>Gammaproteobacteria</taxon>
        <taxon>Pseudomonadales</taxon>
        <taxon>Pseudomonadaceae</taxon>
        <taxon>Pseudomonas</taxon>
    </lineage>
</organism>
<dbReference type="Proteomes" id="UP000273854">
    <property type="component" value="Unassembled WGS sequence"/>
</dbReference>
<dbReference type="GO" id="GO:0006298">
    <property type="term" value="P:mismatch repair"/>
    <property type="evidence" value="ECO:0007669"/>
    <property type="project" value="UniProtKB-UniRule"/>
</dbReference>
<dbReference type="InterPro" id="IPR007860">
    <property type="entry name" value="DNA_mmatch_repair_MutS_con_dom"/>
</dbReference>
<evidence type="ECO:0000256" key="3">
    <source>
        <dbReference type="ARBA" id="ARBA00022741"/>
    </source>
</evidence>
<dbReference type="PANTHER" id="PTHR11361:SF34">
    <property type="entry name" value="DNA MISMATCH REPAIR PROTEIN MSH1, MITOCHONDRIAL"/>
    <property type="match status" value="1"/>
</dbReference>
<evidence type="ECO:0000256" key="8">
    <source>
        <dbReference type="ARBA" id="ARBA00024647"/>
    </source>
</evidence>
<dbReference type="GO" id="GO:0003684">
    <property type="term" value="F:damaged DNA binding"/>
    <property type="evidence" value="ECO:0007669"/>
    <property type="project" value="UniProtKB-UniRule"/>
</dbReference>
<dbReference type="InterPro" id="IPR007696">
    <property type="entry name" value="DNA_mismatch_repair_MutS_core"/>
</dbReference>
<accession>A0A3M5PDX7</accession>
<evidence type="ECO:0000256" key="2">
    <source>
        <dbReference type="ARBA" id="ARBA00021982"/>
    </source>
</evidence>
<evidence type="ECO:0000256" key="5">
    <source>
        <dbReference type="ARBA" id="ARBA00022840"/>
    </source>
</evidence>
<dbReference type="SMART" id="SM00534">
    <property type="entry name" value="MUTSac"/>
    <property type="match status" value="1"/>
</dbReference>
<dbReference type="Gene3D" id="1.10.1420.10">
    <property type="match status" value="2"/>
</dbReference>
<dbReference type="InterPro" id="IPR027417">
    <property type="entry name" value="P-loop_NTPase"/>
</dbReference>
<dbReference type="NCBIfam" id="TIGR01070">
    <property type="entry name" value="mutS1"/>
    <property type="match status" value="1"/>
</dbReference>
<dbReference type="FunFam" id="3.40.1170.10:FF:000001">
    <property type="entry name" value="DNA mismatch repair protein MutS"/>
    <property type="match status" value="1"/>
</dbReference>
<protein>
    <recommendedName>
        <fullName evidence="2 9">DNA mismatch repair protein MutS</fullName>
    </recommendedName>
</protein>
<dbReference type="Pfam" id="PF05188">
    <property type="entry name" value="MutS_II"/>
    <property type="match status" value="1"/>
</dbReference>
<dbReference type="InterPro" id="IPR036678">
    <property type="entry name" value="MutS_con_dom_sf"/>
</dbReference>
<dbReference type="GO" id="GO:0005524">
    <property type="term" value="F:ATP binding"/>
    <property type="evidence" value="ECO:0007669"/>
    <property type="project" value="UniProtKB-UniRule"/>
</dbReference>
<dbReference type="GO" id="GO:0005829">
    <property type="term" value="C:cytosol"/>
    <property type="evidence" value="ECO:0007669"/>
    <property type="project" value="TreeGrafter"/>
</dbReference>
<evidence type="ECO:0000313" key="13">
    <source>
        <dbReference type="Proteomes" id="UP000273854"/>
    </source>
</evidence>
<dbReference type="InterPro" id="IPR036187">
    <property type="entry name" value="DNA_mismatch_repair_MutS_sf"/>
</dbReference>
<dbReference type="InterPro" id="IPR016151">
    <property type="entry name" value="DNA_mismatch_repair_MutS_N"/>
</dbReference>
<dbReference type="FunFam" id="3.40.50.300:FF:000283">
    <property type="entry name" value="DNA mismatch repair protein MutS"/>
    <property type="match status" value="1"/>
</dbReference>
<dbReference type="FunFam" id="1.10.1420.10:FF:000002">
    <property type="entry name" value="DNA mismatch repair protein MutS"/>
    <property type="match status" value="1"/>
</dbReference>
<dbReference type="InterPro" id="IPR017261">
    <property type="entry name" value="DNA_mismatch_repair_MutS/MSH"/>
</dbReference>
<keyword evidence="5 9" id="KW-0067">ATP-binding</keyword>
<dbReference type="AlphaFoldDB" id="A0A3M5PDX7"/>
<dbReference type="SUPFAM" id="SSF48334">
    <property type="entry name" value="DNA repair protein MutS, domain III"/>
    <property type="match status" value="1"/>
</dbReference>
<evidence type="ECO:0000256" key="1">
    <source>
        <dbReference type="ARBA" id="ARBA00006271"/>
    </source>
</evidence>
<dbReference type="SUPFAM" id="SSF53150">
    <property type="entry name" value="DNA repair protein MutS, domain II"/>
    <property type="match status" value="1"/>
</dbReference>
<comment type="function">
    <text evidence="8 9">This protein is involved in the repair of mismatches in DNA. It is possible that it carries out the mismatch recognition step. This protein has a weak ATPase activity.</text>
</comment>
<dbReference type="Gene3D" id="3.40.50.300">
    <property type="entry name" value="P-loop containing nucleotide triphosphate hydrolases"/>
    <property type="match status" value="1"/>
</dbReference>
<keyword evidence="4 9" id="KW-0227">DNA damage</keyword>
<feature type="binding site" evidence="9">
    <location>
        <begin position="710"/>
        <end position="717"/>
    </location>
    <ligand>
        <name>ATP</name>
        <dbReference type="ChEBI" id="CHEBI:30616"/>
    </ligand>
</feature>
<dbReference type="PROSITE" id="PS00486">
    <property type="entry name" value="DNA_MISMATCH_REPAIR_2"/>
    <property type="match status" value="1"/>
</dbReference>
<dbReference type="GO" id="GO:0140664">
    <property type="term" value="F:ATP-dependent DNA damage sensor activity"/>
    <property type="evidence" value="ECO:0007669"/>
    <property type="project" value="InterPro"/>
</dbReference>
<comment type="similarity">
    <text evidence="1 9 10">Belongs to the DNA mismatch repair MutS family.</text>
</comment>
<evidence type="ECO:0000313" key="12">
    <source>
        <dbReference type="EMBL" id="RMT82714.1"/>
    </source>
</evidence>
<dbReference type="HAMAP" id="MF_00096">
    <property type="entry name" value="MutS"/>
    <property type="match status" value="1"/>
</dbReference>
<comment type="caution">
    <text evidence="12">The sequence shown here is derived from an EMBL/GenBank/DDBJ whole genome shotgun (WGS) entry which is preliminary data.</text>
</comment>
<dbReference type="SUPFAM" id="SSF52540">
    <property type="entry name" value="P-loop containing nucleoside triphosphate hydrolases"/>
    <property type="match status" value="1"/>
</dbReference>
<dbReference type="PIRSF" id="PIRSF037677">
    <property type="entry name" value="DNA_mis_repair_Msh6"/>
    <property type="match status" value="1"/>
</dbReference>
<dbReference type="Pfam" id="PF01624">
    <property type="entry name" value="MutS_I"/>
    <property type="match status" value="1"/>
</dbReference>
<keyword evidence="3 9" id="KW-0547">Nucleotide-binding</keyword>
<dbReference type="SMART" id="SM00533">
    <property type="entry name" value="MUTSd"/>
    <property type="match status" value="1"/>
</dbReference>
<dbReference type="Gene3D" id="6.10.140.430">
    <property type="match status" value="1"/>
</dbReference>
<evidence type="ECO:0000256" key="10">
    <source>
        <dbReference type="RuleBase" id="RU003756"/>
    </source>
</evidence>
<evidence type="ECO:0000256" key="6">
    <source>
        <dbReference type="ARBA" id="ARBA00023125"/>
    </source>
</evidence>
<evidence type="ECO:0000256" key="7">
    <source>
        <dbReference type="ARBA" id="ARBA00023204"/>
    </source>
</evidence>
<dbReference type="InterPro" id="IPR000432">
    <property type="entry name" value="DNA_mismatch_repair_MutS_C"/>
</dbReference>
<dbReference type="SUPFAM" id="SSF55271">
    <property type="entry name" value="DNA repair protein MutS, domain I"/>
    <property type="match status" value="1"/>
</dbReference>
<dbReference type="GO" id="GO:0030983">
    <property type="term" value="F:mismatched DNA binding"/>
    <property type="evidence" value="ECO:0007669"/>
    <property type="project" value="InterPro"/>
</dbReference>
<dbReference type="EMBL" id="RBTP01000022">
    <property type="protein sequence ID" value="RMT82714.1"/>
    <property type="molecule type" value="Genomic_DNA"/>
</dbReference>
<sequence>MLVCSTYKSPFSYRAYRQPVAIGQVYTSIRLPWPSGNPTSRLSASKPELRPCNVRDNLAPIANTRQTPLGTRRDRTLHLEVCPTLLKNLPNLLMNKAISDLSAHTPMMQQYWKLKNQHLDQLMFYRMGDFYEIFYEDAKKAAKLLDITLTARGQSAGQSIPMCGIPYHAAEGYLAKLVKLGESVVICEQIGDPATSKGPVDRQVVRIITPGTISDEALLDERRDNLIAAVLGDERLFGLAVLDITSGNFSVLEIKGWENLLAELERINPVELLIPDDWPQGLPAEKRRGSRRRAPWDFERDSAHKSLCQQFATQDLKGFGCEMLTLAIGAAGCLLSYAKETQRTALPHLRSLRHERLDDTVILDGASRRNLELDTNLSGGRDNTLQSVMDRCQTAMGTRLLTRWLNRPLRDLTILQARQTSITCFLERYRFENLQPQLKEIGDIERILARIGLRNARPRDLARLRDALSALPELQQAMSELEAPHLQQLARTASTYPELADLLQRAVIDNPPAVIRDGGVLKTGYDAELDELQSLSENAGQFLIDLEAREKARTGLANLKVGYNRVHGYFIELPSKQAEQAPADYIRRQTLKGAERFITPELKEFEDKALSAKSRALAREKMLYEALLEDLIGHLAPLQDTAAALAELDVLSNLAERALNLDLNCPRFVTEPCMRIEQGRHPVVEQVLSTPFVANDLALDDNTRMLVITGPNMGGKSTYMRQTALIVLLAHIGSFVPAAQCELSLVDRIFTRIGSSDDLAGGRSTFMVEMSETANILHNATDRSLVLMDEVGRGTSTFDGLSLAWAAAECLAQLRAYTLFATHYFELTVLPESEPLVSNVHLNATEHNERIVFLHRVLPGPASQSYGLAVAQLAGVPGKVITRAKEHLQRLETTSLPHEQPRAKPGKAAAPMQSDLFASLPHPVLDELSKVKVDDLTPRQALDLLYTLQTRL</sequence>
<dbReference type="InterPro" id="IPR007861">
    <property type="entry name" value="DNA_mismatch_repair_MutS_clamp"/>
</dbReference>
<dbReference type="Pfam" id="PF05190">
    <property type="entry name" value="MutS_IV"/>
    <property type="match status" value="1"/>
</dbReference>
<dbReference type="CDD" id="cd03284">
    <property type="entry name" value="ABC_MutS1"/>
    <property type="match status" value="1"/>
</dbReference>
<evidence type="ECO:0000259" key="11">
    <source>
        <dbReference type="PROSITE" id="PS00486"/>
    </source>
</evidence>
<proteinExistence type="inferred from homology"/>
<dbReference type="Pfam" id="PF05192">
    <property type="entry name" value="MutS_III"/>
    <property type="match status" value="1"/>
</dbReference>
<dbReference type="PANTHER" id="PTHR11361">
    <property type="entry name" value="DNA MISMATCH REPAIR PROTEIN MUTS FAMILY MEMBER"/>
    <property type="match status" value="1"/>
</dbReference>